<dbReference type="InterPro" id="IPR003439">
    <property type="entry name" value="ABC_transporter-like_ATP-bd"/>
</dbReference>
<feature type="domain" description="ABC transporter" evidence="4">
    <location>
        <begin position="13"/>
        <end position="248"/>
    </location>
</feature>
<organism evidence="5 6">
    <name type="scientific">Arthrobacter ulcerisalmonis</name>
    <dbReference type="NCBI Taxonomy" id="2483813"/>
    <lineage>
        <taxon>Bacteria</taxon>
        <taxon>Bacillati</taxon>
        <taxon>Actinomycetota</taxon>
        <taxon>Actinomycetes</taxon>
        <taxon>Micrococcales</taxon>
        <taxon>Micrococcaceae</taxon>
        <taxon>Arthrobacter</taxon>
    </lineage>
</organism>
<dbReference type="Proteomes" id="UP000280861">
    <property type="component" value="Unassembled WGS sequence"/>
</dbReference>
<dbReference type="GO" id="GO:1903805">
    <property type="term" value="P:L-valine import across plasma membrane"/>
    <property type="evidence" value="ECO:0007669"/>
    <property type="project" value="TreeGrafter"/>
</dbReference>
<dbReference type="PROSITE" id="PS50893">
    <property type="entry name" value="ABC_TRANSPORTER_2"/>
    <property type="match status" value="1"/>
</dbReference>
<dbReference type="GO" id="GO:0016887">
    <property type="term" value="F:ATP hydrolysis activity"/>
    <property type="evidence" value="ECO:0007669"/>
    <property type="project" value="InterPro"/>
</dbReference>
<dbReference type="InterPro" id="IPR051120">
    <property type="entry name" value="ABC_AA/LPS_Transport"/>
</dbReference>
<dbReference type="GO" id="GO:0005524">
    <property type="term" value="F:ATP binding"/>
    <property type="evidence" value="ECO:0007669"/>
    <property type="project" value="UniProtKB-KW"/>
</dbReference>
<keyword evidence="6" id="KW-1185">Reference proteome</keyword>
<evidence type="ECO:0000256" key="1">
    <source>
        <dbReference type="ARBA" id="ARBA00022448"/>
    </source>
</evidence>
<gene>
    <name evidence="5" type="primary">lptB_1</name>
    <name evidence="5" type="ORF">PSET11_00367</name>
</gene>
<keyword evidence="5" id="KW-0378">Hydrolase</keyword>
<dbReference type="GO" id="GO:1903806">
    <property type="term" value="P:L-isoleucine import across plasma membrane"/>
    <property type="evidence" value="ECO:0007669"/>
    <property type="project" value="TreeGrafter"/>
</dbReference>
<evidence type="ECO:0000259" key="4">
    <source>
        <dbReference type="PROSITE" id="PS50893"/>
    </source>
</evidence>
<evidence type="ECO:0000313" key="5">
    <source>
        <dbReference type="EMBL" id="VDC18537.1"/>
    </source>
</evidence>
<dbReference type="GO" id="GO:0005304">
    <property type="term" value="F:L-valine transmembrane transporter activity"/>
    <property type="evidence" value="ECO:0007669"/>
    <property type="project" value="TreeGrafter"/>
</dbReference>
<dbReference type="Gene3D" id="3.40.50.300">
    <property type="entry name" value="P-loop containing nucleotide triphosphate hydrolases"/>
    <property type="match status" value="1"/>
</dbReference>
<dbReference type="PANTHER" id="PTHR45772:SF7">
    <property type="entry name" value="AMINO ACID ABC TRANSPORTER ATP-BINDING PROTEIN"/>
    <property type="match status" value="1"/>
</dbReference>
<dbReference type="GO" id="GO:0015808">
    <property type="term" value="P:L-alanine transport"/>
    <property type="evidence" value="ECO:0007669"/>
    <property type="project" value="TreeGrafter"/>
</dbReference>
<accession>A0A3P5WF96</accession>
<dbReference type="InterPro" id="IPR003593">
    <property type="entry name" value="AAA+_ATPase"/>
</dbReference>
<dbReference type="GO" id="GO:0042941">
    <property type="term" value="P:D-alanine transmembrane transport"/>
    <property type="evidence" value="ECO:0007669"/>
    <property type="project" value="TreeGrafter"/>
</dbReference>
<protein>
    <submittedName>
        <fullName evidence="5">Lipopolysaccharide export system ATP-binding protein LptB</fullName>
        <ecNumber evidence="5">3.6.3.-</ecNumber>
    </submittedName>
</protein>
<dbReference type="GO" id="GO:0015188">
    <property type="term" value="F:L-isoleucine transmembrane transporter activity"/>
    <property type="evidence" value="ECO:0007669"/>
    <property type="project" value="TreeGrafter"/>
</dbReference>
<dbReference type="AlphaFoldDB" id="A0A3P5WF96"/>
<proteinExistence type="predicted"/>
<name>A0A3P5WF96_9MICC</name>
<evidence type="ECO:0000313" key="6">
    <source>
        <dbReference type="Proteomes" id="UP000280861"/>
    </source>
</evidence>
<keyword evidence="2" id="KW-0547">Nucleotide-binding</keyword>
<dbReference type="EC" id="3.6.3.-" evidence="5"/>
<sequence length="254" mass="27086">MNESRVRGQMPSKRLLDVQGATVAFGGVLAVNDVSFSVDEGDIVGLVGPNGAGKSTMFGAIAGAVPLKQGTIRLNGHPVGGRRAHEMSRLGVARTFQKVRLFSSMTAEENVMVAASAHERSPAQARRIAKDALDLSGFSDERNASVSTLALAGRKRVEIARALASQPKLLLLDEMMNGLTIDETNALIESIRDLPGQGVSVMLVEHVLHVVRSLCDRLVVLHHGQLIAEGQPSDVLSRDDVAAAWLGRANTDRN</sequence>
<evidence type="ECO:0000256" key="3">
    <source>
        <dbReference type="ARBA" id="ARBA00022840"/>
    </source>
</evidence>
<dbReference type="InterPro" id="IPR027417">
    <property type="entry name" value="P-loop_NTPase"/>
</dbReference>
<dbReference type="EMBL" id="UXAU01000009">
    <property type="protein sequence ID" value="VDC18537.1"/>
    <property type="molecule type" value="Genomic_DNA"/>
</dbReference>
<keyword evidence="3 5" id="KW-0067">ATP-binding</keyword>
<dbReference type="GO" id="GO:0005886">
    <property type="term" value="C:plasma membrane"/>
    <property type="evidence" value="ECO:0007669"/>
    <property type="project" value="TreeGrafter"/>
</dbReference>
<dbReference type="SUPFAM" id="SSF52540">
    <property type="entry name" value="P-loop containing nucleoside triphosphate hydrolases"/>
    <property type="match status" value="1"/>
</dbReference>
<dbReference type="CDD" id="cd03219">
    <property type="entry name" value="ABC_Mj1267_LivG_branched"/>
    <property type="match status" value="1"/>
</dbReference>
<dbReference type="OrthoDB" id="9805514at2"/>
<dbReference type="GO" id="GO:0015192">
    <property type="term" value="F:L-phenylalanine transmembrane transporter activity"/>
    <property type="evidence" value="ECO:0007669"/>
    <property type="project" value="TreeGrafter"/>
</dbReference>
<dbReference type="Pfam" id="PF00005">
    <property type="entry name" value="ABC_tran"/>
    <property type="match status" value="1"/>
</dbReference>
<keyword evidence="1" id="KW-0813">Transport</keyword>
<reference evidence="5 6" key="1">
    <citation type="submission" date="2018-11" db="EMBL/GenBank/DDBJ databases">
        <authorList>
            <person name="Criscuolo A."/>
        </authorList>
    </citation>
    <scope>NUCLEOTIDE SEQUENCE [LARGE SCALE GENOMIC DNA]</scope>
    <source>
        <strain evidence="5">AT11b</strain>
    </source>
</reference>
<evidence type="ECO:0000256" key="2">
    <source>
        <dbReference type="ARBA" id="ARBA00022741"/>
    </source>
</evidence>
<dbReference type="PANTHER" id="PTHR45772">
    <property type="entry name" value="CONSERVED COMPONENT OF ABC TRANSPORTER FOR NATURAL AMINO ACIDS-RELATED"/>
    <property type="match status" value="1"/>
</dbReference>
<dbReference type="RefSeq" id="WP_124090131.1">
    <property type="nucleotide sequence ID" value="NZ_CBCRYA010000005.1"/>
</dbReference>
<dbReference type="SMART" id="SM00382">
    <property type="entry name" value="AAA"/>
    <property type="match status" value="1"/>
</dbReference>